<evidence type="ECO:0000256" key="3">
    <source>
        <dbReference type="ARBA" id="ARBA00022490"/>
    </source>
</evidence>
<comment type="subunit">
    <text evidence="2">Interacts with microtubules.</text>
</comment>
<proteinExistence type="predicted"/>
<dbReference type="RefSeq" id="WP_345255800.1">
    <property type="nucleotide sequence ID" value="NZ_BAABGY010000007.1"/>
</dbReference>
<evidence type="ECO:0000313" key="10">
    <source>
        <dbReference type="EMBL" id="GAA4330957.1"/>
    </source>
</evidence>
<evidence type="ECO:0000256" key="1">
    <source>
        <dbReference type="ARBA" id="ARBA00004245"/>
    </source>
</evidence>
<reference evidence="11" key="1">
    <citation type="journal article" date="2019" name="Int. J. Syst. Evol. Microbiol.">
        <title>The Global Catalogue of Microorganisms (GCM) 10K type strain sequencing project: providing services to taxonomists for standard genome sequencing and annotation.</title>
        <authorList>
            <consortium name="The Broad Institute Genomics Platform"/>
            <consortium name="The Broad Institute Genome Sequencing Center for Infectious Disease"/>
            <person name="Wu L."/>
            <person name="Ma J."/>
        </authorList>
    </citation>
    <scope>NUCLEOTIDE SEQUENCE [LARGE SCALE GENOMIC DNA]</scope>
    <source>
        <strain evidence="11">JCM 17919</strain>
    </source>
</reference>
<evidence type="ECO:0000256" key="6">
    <source>
        <dbReference type="ARBA" id="ARBA00023212"/>
    </source>
</evidence>
<feature type="signal peptide" evidence="9">
    <location>
        <begin position="1"/>
        <end position="19"/>
    </location>
</feature>
<evidence type="ECO:0000256" key="8">
    <source>
        <dbReference type="ARBA" id="ARBA00041958"/>
    </source>
</evidence>
<dbReference type="PANTHER" id="PTHR16056:SF16">
    <property type="entry name" value="REGULATOR OF MICROTUBULE DYNAMICS PROTEIN 1"/>
    <property type="match status" value="1"/>
</dbReference>
<dbReference type="EMBL" id="BAABGY010000007">
    <property type="protein sequence ID" value="GAA4330957.1"/>
    <property type="molecule type" value="Genomic_DNA"/>
</dbReference>
<organism evidence="10 11">
    <name type="scientific">Flaviaesturariibacter amylovorans</name>
    <dbReference type="NCBI Taxonomy" id="1084520"/>
    <lineage>
        <taxon>Bacteria</taxon>
        <taxon>Pseudomonadati</taxon>
        <taxon>Bacteroidota</taxon>
        <taxon>Chitinophagia</taxon>
        <taxon>Chitinophagales</taxon>
        <taxon>Chitinophagaceae</taxon>
        <taxon>Flaviaestuariibacter</taxon>
    </lineage>
</organism>
<evidence type="ECO:0000256" key="2">
    <source>
        <dbReference type="ARBA" id="ARBA00011375"/>
    </source>
</evidence>
<sequence length="251" mass="28226">MKTLFLHFVLALCCLGAAAQSDAEFVQLAERQEAELNEHGAFENFRKALNINPSNHTALWKLSELCSRIGKRQATKQQQQEFYVYGKSYAQRAIQVAPTAADGYYVLAVSMGRLALAQSGKERVRSVKEIRTLIEKALALHPRHGRAWHVLGKWHYEVSNLGIFEKAALKVAYGGLPPASLKESIAAYERAKVYEPAFALNFLELAKAYHRNDNDEKAFEQLRALPAVPNKTLDDARIKSEGARLLKEWSE</sequence>
<accession>A0ABP8GWG4</accession>
<evidence type="ECO:0000256" key="5">
    <source>
        <dbReference type="ARBA" id="ARBA00022803"/>
    </source>
</evidence>
<protein>
    <recommendedName>
        <fullName evidence="7">Regulator of microtubule dynamics protein 1</fullName>
    </recommendedName>
    <alternativeName>
        <fullName evidence="8">Protein FAM82B</fullName>
    </alternativeName>
</protein>
<dbReference type="InterPro" id="IPR049039">
    <property type="entry name" value="RMD1-3_a_helical_rpt"/>
</dbReference>
<dbReference type="Pfam" id="PF21033">
    <property type="entry name" value="RMD1-3"/>
    <property type="match status" value="1"/>
</dbReference>
<dbReference type="Gene3D" id="1.25.40.10">
    <property type="entry name" value="Tetratricopeptide repeat domain"/>
    <property type="match status" value="2"/>
</dbReference>
<evidence type="ECO:0000256" key="9">
    <source>
        <dbReference type="SAM" id="SignalP"/>
    </source>
</evidence>
<comment type="subcellular location">
    <subcellularLocation>
        <location evidence="1">Cytoplasm</location>
        <location evidence="1">Cytoskeleton</location>
    </subcellularLocation>
</comment>
<comment type="caution">
    <text evidence="10">The sequence shown here is derived from an EMBL/GenBank/DDBJ whole genome shotgun (WGS) entry which is preliminary data.</text>
</comment>
<dbReference type="PANTHER" id="PTHR16056">
    <property type="entry name" value="REGULATOR OF MICROTUBULE DYNAMICS PROTEIN"/>
    <property type="match status" value="1"/>
</dbReference>
<keyword evidence="6" id="KW-0206">Cytoskeleton</keyword>
<keyword evidence="4" id="KW-0677">Repeat</keyword>
<keyword evidence="11" id="KW-1185">Reference proteome</keyword>
<name>A0ABP8GWG4_9BACT</name>
<dbReference type="SUPFAM" id="SSF48452">
    <property type="entry name" value="TPR-like"/>
    <property type="match status" value="1"/>
</dbReference>
<evidence type="ECO:0000256" key="7">
    <source>
        <dbReference type="ARBA" id="ARBA00039966"/>
    </source>
</evidence>
<keyword evidence="3" id="KW-0963">Cytoplasm</keyword>
<dbReference type="Proteomes" id="UP001501725">
    <property type="component" value="Unassembled WGS sequence"/>
</dbReference>
<feature type="chain" id="PRO_5046028230" description="Regulator of microtubule dynamics protein 1" evidence="9">
    <location>
        <begin position="20"/>
        <end position="251"/>
    </location>
</feature>
<evidence type="ECO:0000256" key="4">
    <source>
        <dbReference type="ARBA" id="ARBA00022737"/>
    </source>
</evidence>
<keyword evidence="9" id="KW-0732">Signal</keyword>
<keyword evidence="5" id="KW-0802">TPR repeat</keyword>
<dbReference type="InterPro" id="IPR011990">
    <property type="entry name" value="TPR-like_helical_dom_sf"/>
</dbReference>
<gene>
    <name evidence="10" type="ORF">GCM10023184_22390</name>
</gene>
<evidence type="ECO:0000313" key="11">
    <source>
        <dbReference type="Proteomes" id="UP001501725"/>
    </source>
</evidence>